<keyword evidence="2" id="KW-1185">Reference proteome</keyword>
<accession>A0A4Q6XWQ9</accession>
<dbReference type="Gene3D" id="3.40.50.150">
    <property type="entry name" value="Vaccinia Virus protein VP39"/>
    <property type="match status" value="1"/>
</dbReference>
<dbReference type="EMBL" id="SGIS01000045">
    <property type="protein sequence ID" value="RZF60906.1"/>
    <property type="molecule type" value="Genomic_DNA"/>
</dbReference>
<dbReference type="RefSeq" id="WP_130159980.1">
    <property type="nucleotide sequence ID" value="NZ_SGIS01000045.1"/>
</dbReference>
<gene>
    <name evidence="1" type="ORF">EWE75_20625</name>
</gene>
<proteinExistence type="predicted"/>
<sequence>MIKSKQTVLTRMGGRLAPRGSIDAVAGGRIIGWALGHGQLEVEAWLGDTCVARCIPSVDRPDVAAAFPGRRGSEVCGFSIDLPSDTLKGAFVGEVKIVARPARPWPSATLANLHIAAPLAVRSLAEPSTSGIRGPFPRDVIDTVAVYWPQDCMDLATAAGQQRFADRLLAIMATPDLNALPAIADYARYLTDTMAHCRFVERHFPQTNPKASSGAADFHCKPNSIRELFPIIHQLYVLKSWGVDGDFAEFGCFKGYSSSMLSYACAHLGLKMHIFDSFEGLPPSEKSGYDAGQYAGSLDEVTDHVTRFGAIEAVEFHKGFFADTFRDWRPPQLMCLWMDVDLEVSSRDLMVAADRLSPEATLFSHECTAGIFVEGAIVTQPSPDNPIPPMLARHNELQRPLTGHYVAGYTGAFWPRDTGVPVINTEVLMNLARKLA</sequence>
<evidence type="ECO:0008006" key="3">
    <source>
        <dbReference type="Google" id="ProtNLM"/>
    </source>
</evidence>
<comment type="caution">
    <text evidence="1">The sequence shown here is derived from an EMBL/GenBank/DDBJ whole genome shotgun (WGS) entry which is preliminary data.</text>
</comment>
<dbReference type="InterPro" id="IPR029063">
    <property type="entry name" value="SAM-dependent_MTases_sf"/>
</dbReference>
<dbReference type="PANTHER" id="PTHR40036:SF1">
    <property type="entry name" value="MACROCIN O-METHYLTRANSFERASE"/>
    <property type="match status" value="1"/>
</dbReference>
<dbReference type="Proteomes" id="UP000292085">
    <property type="component" value="Unassembled WGS sequence"/>
</dbReference>
<dbReference type="AlphaFoldDB" id="A0A4Q6XWQ9"/>
<dbReference type="PANTHER" id="PTHR40036">
    <property type="entry name" value="MACROCIN O-METHYLTRANSFERASE"/>
    <property type="match status" value="1"/>
</dbReference>
<name>A0A4Q6XWQ9_9SPHN</name>
<dbReference type="OrthoDB" id="9811332at2"/>
<reference evidence="1 2" key="1">
    <citation type="submission" date="2019-02" db="EMBL/GenBank/DDBJ databases">
        <authorList>
            <person name="Li Y."/>
        </authorList>
    </citation>
    <scope>NUCLEOTIDE SEQUENCE [LARGE SCALE GENOMIC DNA]</scope>
    <source>
        <strain evidence="1 2">3-7</strain>
    </source>
</reference>
<dbReference type="InterPro" id="IPR008884">
    <property type="entry name" value="TylF_MeTrfase"/>
</dbReference>
<protein>
    <recommendedName>
        <fullName evidence="3">Class I SAM-dependent methyltransferase</fullName>
    </recommendedName>
</protein>
<organism evidence="1 2">
    <name type="scientific">Sphingomonas populi</name>
    <dbReference type="NCBI Taxonomy" id="2484750"/>
    <lineage>
        <taxon>Bacteria</taxon>
        <taxon>Pseudomonadati</taxon>
        <taxon>Pseudomonadota</taxon>
        <taxon>Alphaproteobacteria</taxon>
        <taxon>Sphingomonadales</taxon>
        <taxon>Sphingomonadaceae</taxon>
        <taxon>Sphingomonas</taxon>
    </lineage>
</organism>
<evidence type="ECO:0000313" key="2">
    <source>
        <dbReference type="Proteomes" id="UP000292085"/>
    </source>
</evidence>
<dbReference type="Pfam" id="PF05711">
    <property type="entry name" value="TylF"/>
    <property type="match status" value="1"/>
</dbReference>
<evidence type="ECO:0000313" key="1">
    <source>
        <dbReference type="EMBL" id="RZF60906.1"/>
    </source>
</evidence>